<sequence length="283" mass="31654">MSDQRDNIISASHGFLGDMSSALITHMGLTDKTSRPVAFFDNACGSGVLTQEIQKSLPKGVLEESSFLCADLAQNMVDLAKERVVNEGWLNTEVRLLDATKTGLPADSFTHIGLSMALNIIPDPDAVLADCKRILKPGGMLGATLPHPDGVFWTADMRSAFRSFPFSAPFPEKLPTQMHDQGNWSDQEWVISHLQDQGFENVNMKTATGKYYVKSAEHYSNTFGIMLGWFLTQWWDKETREAHPVEEVRELIKKHLREKYQGEGWEIEWMLLCVASSTPSTAD</sequence>
<proteinExistence type="predicted"/>
<accession>A0ACC3YVX7</accession>
<gene>
    <name evidence="1" type="ORF">CTRU02_208256</name>
</gene>
<evidence type="ECO:0000313" key="2">
    <source>
        <dbReference type="Proteomes" id="UP000805649"/>
    </source>
</evidence>
<dbReference type="Proteomes" id="UP000805649">
    <property type="component" value="Unassembled WGS sequence"/>
</dbReference>
<name>A0ACC3YVX7_COLTU</name>
<organism evidence="1 2">
    <name type="scientific">Colletotrichum truncatum</name>
    <name type="common">Anthracnose fungus</name>
    <name type="synonym">Colletotrichum capsici</name>
    <dbReference type="NCBI Taxonomy" id="5467"/>
    <lineage>
        <taxon>Eukaryota</taxon>
        <taxon>Fungi</taxon>
        <taxon>Dikarya</taxon>
        <taxon>Ascomycota</taxon>
        <taxon>Pezizomycotina</taxon>
        <taxon>Sordariomycetes</taxon>
        <taxon>Hypocreomycetidae</taxon>
        <taxon>Glomerellales</taxon>
        <taxon>Glomerellaceae</taxon>
        <taxon>Colletotrichum</taxon>
        <taxon>Colletotrichum truncatum species complex</taxon>
    </lineage>
</organism>
<protein>
    <submittedName>
        <fullName evidence="1">Uncharacterized protein</fullName>
    </submittedName>
</protein>
<keyword evidence="2" id="KW-1185">Reference proteome</keyword>
<comment type="caution">
    <text evidence="1">The sequence shown here is derived from an EMBL/GenBank/DDBJ whole genome shotgun (WGS) entry which is preliminary data.</text>
</comment>
<evidence type="ECO:0000313" key="1">
    <source>
        <dbReference type="EMBL" id="KAL0936041.1"/>
    </source>
</evidence>
<dbReference type="EMBL" id="VUJX02000005">
    <property type="protein sequence ID" value="KAL0936041.1"/>
    <property type="molecule type" value="Genomic_DNA"/>
</dbReference>
<reference evidence="1 2" key="1">
    <citation type="journal article" date="2020" name="Phytopathology">
        <title>Genome Sequence Resources of Colletotrichum truncatum, C. plurivorum, C. musicola, and C. sojae: Four Species Pathogenic to Soybean (Glycine max).</title>
        <authorList>
            <person name="Rogerio F."/>
            <person name="Boufleur T.R."/>
            <person name="Ciampi-Guillardi M."/>
            <person name="Sukno S.A."/>
            <person name="Thon M.R."/>
            <person name="Massola Junior N.S."/>
            <person name="Baroncelli R."/>
        </authorList>
    </citation>
    <scope>NUCLEOTIDE SEQUENCE [LARGE SCALE GENOMIC DNA]</scope>
    <source>
        <strain evidence="1 2">CMES1059</strain>
    </source>
</reference>